<evidence type="ECO:0000256" key="2">
    <source>
        <dbReference type="ARBA" id="ARBA00022525"/>
    </source>
</evidence>
<evidence type="ECO:0000256" key="5">
    <source>
        <dbReference type="ARBA" id="ARBA00022837"/>
    </source>
</evidence>
<dbReference type="Pfam" id="PF00354">
    <property type="entry name" value="Pentaxin"/>
    <property type="match status" value="1"/>
</dbReference>
<organism evidence="11 12">
    <name type="scientific">Cyclopterus lumpus</name>
    <name type="common">Lumpsucker</name>
    <dbReference type="NCBI Taxonomy" id="8103"/>
    <lineage>
        <taxon>Eukaryota</taxon>
        <taxon>Metazoa</taxon>
        <taxon>Chordata</taxon>
        <taxon>Craniata</taxon>
        <taxon>Vertebrata</taxon>
        <taxon>Euteleostomi</taxon>
        <taxon>Actinopterygii</taxon>
        <taxon>Neopterygii</taxon>
        <taxon>Teleostei</taxon>
        <taxon>Neoteleostei</taxon>
        <taxon>Acanthomorphata</taxon>
        <taxon>Eupercaria</taxon>
        <taxon>Perciformes</taxon>
        <taxon>Cottioidei</taxon>
        <taxon>Cottales</taxon>
        <taxon>Cyclopteridae</taxon>
        <taxon>Cyclopterus</taxon>
    </lineage>
</organism>
<evidence type="ECO:0000256" key="4">
    <source>
        <dbReference type="ARBA" id="ARBA00022729"/>
    </source>
</evidence>
<dbReference type="PRINTS" id="PR00895">
    <property type="entry name" value="PENTAXIN"/>
</dbReference>
<keyword evidence="2" id="KW-0964">Secreted</keyword>
<dbReference type="GeneTree" id="ENSGT01100000263515"/>
<dbReference type="AlphaFoldDB" id="A0A8C2WSC4"/>
<dbReference type="SMART" id="SM00159">
    <property type="entry name" value="PTX"/>
    <property type="match status" value="1"/>
</dbReference>
<dbReference type="Gene3D" id="2.60.120.200">
    <property type="match status" value="1"/>
</dbReference>
<proteinExistence type="inferred from homology"/>
<reference evidence="11" key="2">
    <citation type="submission" date="2025-09" db="UniProtKB">
        <authorList>
            <consortium name="Ensembl"/>
        </authorList>
    </citation>
    <scope>IDENTIFICATION</scope>
</reference>
<dbReference type="Proteomes" id="UP000694565">
    <property type="component" value="Unplaced"/>
</dbReference>
<comment type="subunit">
    <text evidence="9">Homopentamer. Pentaxin (or pentraxin) have a discoid arrangement of 5 non-covalently bound subunits.</text>
</comment>
<dbReference type="GO" id="GO:0005576">
    <property type="term" value="C:extracellular region"/>
    <property type="evidence" value="ECO:0007669"/>
    <property type="project" value="UniProtKB-SubCell"/>
</dbReference>
<reference evidence="11" key="1">
    <citation type="submission" date="2025-08" db="UniProtKB">
        <authorList>
            <consortium name="Ensembl"/>
        </authorList>
    </citation>
    <scope>IDENTIFICATION</scope>
</reference>
<feature type="domain" description="Pentraxin (PTX)" evidence="10">
    <location>
        <begin position="36"/>
        <end position="232"/>
    </location>
</feature>
<evidence type="ECO:0000256" key="6">
    <source>
        <dbReference type="ARBA" id="ARBA00023157"/>
    </source>
</evidence>
<evidence type="ECO:0000256" key="7">
    <source>
        <dbReference type="ARBA" id="ARBA00038102"/>
    </source>
</evidence>
<keyword evidence="4" id="KW-0732">Signal</keyword>
<evidence type="ECO:0000259" key="10">
    <source>
        <dbReference type="PROSITE" id="PS51828"/>
    </source>
</evidence>
<dbReference type="InterPro" id="IPR013320">
    <property type="entry name" value="ConA-like_dom_sf"/>
</dbReference>
<accession>A0A8C2WSC4</accession>
<protein>
    <recommendedName>
        <fullName evidence="9">Pentraxin family member</fullName>
    </recommendedName>
</protein>
<dbReference type="GO" id="GO:0046872">
    <property type="term" value="F:metal ion binding"/>
    <property type="evidence" value="ECO:0007669"/>
    <property type="project" value="UniProtKB-KW"/>
</dbReference>
<comment type="subcellular location">
    <subcellularLocation>
        <location evidence="1 9">Secreted</location>
    </subcellularLocation>
</comment>
<evidence type="ECO:0000256" key="9">
    <source>
        <dbReference type="RuleBase" id="RU362112"/>
    </source>
</evidence>
<comment type="caution">
    <text evidence="8">Lacks conserved residue(s) required for the propagation of feature annotation.</text>
</comment>
<dbReference type="PROSITE" id="PS51828">
    <property type="entry name" value="PTX_2"/>
    <property type="match status" value="1"/>
</dbReference>
<evidence type="ECO:0000313" key="11">
    <source>
        <dbReference type="Ensembl" id="ENSCLMP00005008438.1"/>
    </source>
</evidence>
<evidence type="ECO:0000256" key="8">
    <source>
        <dbReference type="PROSITE-ProRule" id="PRU01172"/>
    </source>
</evidence>
<evidence type="ECO:0000256" key="1">
    <source>
        <dbReference type="ARBA" id="ARBA00004613"/>
    </source>
</evidence>
<dbReference type="InterPro" id="IPR051005">
    <property type="entry name" value="Pentraxin_domain"/>
</dbReference>
<dbReference type="InterPro" id="IPR001759">
    <property type="entry name" value="PTX_dom"/>
</dbReference>
<comment type="cofactor">
    <cofactor evidence="9">
        <name>Ca(2+)</name>
        <dbReference type="ChEBI" id="CHEBI:29108"/>
    </cofactor>
    <text evidence="9">Binds 2 calcium ions per subunit.</text>
</comment>
<keyword evidence="3 9" id="KW-0479">Metal-binding</keyword>
<name>A0A8C2WSC4_CYCLU</name>
<sequence>MSLHVSLYQMALLLDCSNVTYGHLESFCFLFFVDMCGQILVFPEETKTAHVTLTTSEQTFSAVTVCLRRQHSLFSLATPSHKNAFLLLKPAAHDVIVLNVQNVRIQFKAQQYKLNDWQSICATWDSTSGLAQLWLNGKPSIKKYVGGSQIQNPSTILGQMSLIDKHTGFLWQFFQEAVFCWHDVYMWNYVLPPCEIQNYMDVLAFKPGNLINWKGLHSNILGNVQARPYTQCS</sequence>
<keyword evidence="6" id="KW-1015">Disulfide bond</keyword>
<evidence type="ECO:0000313" key="12">
    <source>
        <dbReference type="Proteomes" id="UP000694565"/>
    </source>
</evidence>
<keyword evidence="12" id="KW-1185">Reference proteome</keyword>
<dbReference type="Ensembl" id="ENSCLMT00005009238.1">
    <property type="protein sequence ID" value="ENSCLMP00005008438.1"/>
    <property type="gene ID" value="ENSCLMG00005004844.1"/>
</dbReference>
<dbReference type="SUPFAM" id="SSF49899">
    <property type="entry name" value="Concanavalin A-like lectins/glucanases"/>
    <property type="match status" value="1"/>
</dbReference>
<dbReference type="PANTHER" id="PTHR45869">
    <property type="entry name" value="C-REACTIVE PROTEIN-RELATED"/>
    <property type="match status" value="1"/>
</dbReference>
<dbReference type="PANTHER" id="PTHR45869:SF7">
    <property type="entry name" value="C-REACTIVE PROTEIN"/>
    <property type="match status" value="1"/>
</dbReference>
<evidence type="ECO:0000256" key="3">
    <source>
        <dbReference type="ARBA" id="ARBA00022723"/>
    </source>
</evidence>
<comment type="similarity">
    <text evidence="7 9">Belongs to the pentraxin family.</text>
</comment>
<keyword evidence="5 9" id="KW-0106">Calcium</keyword>